<dbReference type="KEGG" id="mpf:MPUT_0050"/>
<evidence type="ECO:0000256" key="1">
    <source>
        <dbReference type="SAM" id="Phobius"/>
    </source>
</evidence>
<feature type="transmembrane region" description="Helical" evidence="1">
    <location>
        <begin position="15"/>
        <end position="33"/>
    </location>
</feature>
<feature type="transmembrane region" description="Helical" evidence="1">
    <location>
        <begin position="197"/>
        <end position="222"/>
    </location>
</feature>
<evidence type="ECO:0000313" key="3">
    <source>
        <dbReference type="Proteomes" id="UP000008907"/>
    </source>
</evidence>
<keyword evidence="1" id="KW-0472">Membrane</keyword>
<keyword evidence="1" id="KW-0812">Transmembrane</keyword>
<dbReference type="Proteomes" id="UP000008907">
    <property type="component" value="Chromosome"/>
</dbReference>
<reference evidence="2 3" key="1">
    <citation type="journal article" date="2011" name="J. Bacteriol.">
        <title>Genome Sequence of Mycoplasma putrefaciens Type Strain KS1.</title>
        <authorList>
            <person name="Calcutt M.J."/>
            <person name="Foecking M.F."/>
        </authorList>
    </citation>
    <scope>NUCLEOTIDE SEQUENCE [LARGE SCALE GENOMIC DNA]</scope>
    <source>
        <strain evidence="3">ATCC 15718 / NCTC 10155 / C30 KS-1 / KS-1</strain>
    </source>
</reference>
<feature type="transmembrane region" description="Helical" evidence="1">
    <location>
        <begin position="228"/>
        <end position="254"/>
    </location>
</feature>
<evidence type="ECO:0008006" key="4">
    <source>
        <dbReference type="Google" id="ProtNLM"/>
    </source>
</evidence>
<feature type="transmembrane region" description="Helical" evidence="1">
    <location>
        <begin position="96"/>
        <end position="116"/>
    </location>
</feature>
<dbReference type="AlphaFoldDB" id="A0A7U4E953"/>
<feature type="transmembrane region" description="Helical" evidence="1">
    <location>
        <begin position="62"/>
        <end position="84"/>
    </location>
</feature>
<dbReference type="RefSeq" id="WP_014034813.1">
    <property type="nucleotide sequence ID" value="NC_015946.1"/>
</dbReference>
<accession>A0A7U4E953</accession>
<evidence type="ECO:0000313" key="2">
    <source>
        <dbReference type="EMBL" id="AEM68457.1"/>
    </source>
</evidence>
<keyword evidence="1" id="KW-1133">Transmembrane helix</keyword>
<dbReference type="Gene3D" id="1.10.1760.20">
    <property type="match status" value="1"/>
</dbReference>
<feature type="transmembrane region" description="Helical" evidence="1">
    <location>
        <begin position="275"/>
        <end position="300"/>
    </location>
</feature>
<organism evidence="2 3">
    <name type="scientific">Mycoplasma putrefaciens (strain ATCC 15718 / NCTC 10155 / C30 KS-1 / KS-1)</name>
    <dbReference type="NCBI Taxonomy" id="743965"/>
    <lineage>
        <taxon>Bacteria</taxon>
        <taxon>Bacillati</taxon>
        <taxon>Mycoplasmatota</taxon>
        <taxon>Mollicutes</taxon>
        <taxon>Mycoplasmataceae</taxon>
        <taxon>Mycoplasma</taxon>
    </lineage>
</organism>
<dbReference type="Pfam" id="PF07155">
    <property type="entry name" value="ECF-ribofla_trS"/>
    <property type="match status" value="1"/>
</dbReference>
<protein>
    <recommendedName>
        <fullName evidence="4">ECF transporter S component</fullName>
    </recommendedName>
</protein>
<proteinExistence type="predicted"/>
<feature type="transmembrane region" description="Helical" evidence="1">
    <location>
        <begin position="128"/>
        <end position="151"/>
    </location>
</feature>
<dbReference type="EMBL" id="CP003021">
    <property type="protein sequence ID" value="AEM68457.1"/>
    <property type="molecule type" value="Genomic_DNA"/>
</dbReference>
<sequence>MNDSFRTLLLKDHNLAIFSLCITLSAIVIYALFKLSQRFVRQCQTGFVITERIKFETKKITYISMMVAGSVAVTTVISLTLPITVLPPVRIAFEGVMIKITGMIFGPIVGLTVGLVTEGLTLMFVPSYIHVGYLIVAFSFGFWSGMTSYTFKLKNKWFTLSLITTFIVISTAVMFWLMQGMKDLNPTIFGIKVQADVFPYLFLIVMGVTLCVIYLVAFGLWIRKKEKWLDVILPVILICVITEILVTVLVAAWADYKLLGIRANVKTENPYITMVVVRIIQVPLKIFFNTAVLTTVYTVLRPLIKVR</sequence>
<gene>
    <name evidence="2" type="ordered locus">MPUT_0050</name>
</gene>
<dbReference type="GO" id="GO:0016020">
    <property type="term" value="C:membrane"/>
    <property type="evidence" value="ECO:0007669"/>
    <property type="project" value="InterPro"/>
</dbReference>
<name>A0A7U4E953_MYCPK</name>
<feature type="transmembrane region" description="Helical" evidence="1">
    <location>
        <begin position="157"/>
        <end position="177"/>
    </location>
</feature>
<dbReference type="InterPro" id="IPR009825">
    <property type="entry name" value="ECF_substrate-spec-like"/>
</dbReference>